<comment type="caution">
    <text evidence="6">The sequence shown here is derived from an EMBL/GenBank/DDBJ whole genome shotgun (WGS) entry which is preliminary data.</text>
</comment>
<proteinExistence type="predicted"/>
<keyword evidence="2" id="KW-0378">Hydrolase</keyword>
<evidence type="ECO:0000313" key="6">
    <source>
        <dbReference type="EMBL" id="GAA0159518.1"/>
    </source>
</evidence>
<dbReference type="Pfam" id="PF07727">
    <property type="entry name" value="RVT_2"/>
    <property type="match status" value="1"/>
</dbReference>
<feature type="domain" description="Retroviral polymerase SH3-like" evidence="5">
    <location>
        <begin position="243"/>
        <end position="293"/>
    </location>
</feature>
<gene>
    <name evidence="6" type="ORF">LIER_16272</name>
</gene>
<keyword evidence="7" id="KW-1185">Reference proteome</keyword>
<dbReference type="EMBL" id="BAABME010003623">
    <property type="protein sequence ID" value="GAA0159518.1"/>
    <property type="molecule type" value="Genomic_DNA"/>
</dbReference>
<dbReference type="Pfam" id="PF25597">
    <property type="entry name" value="SH3_retrovirus"/>
    <property type="match status" value="1"/>
</dbReference>
<dbReference type="InterPro" id="IPR057670">
    <property type="entry name" value="SH3_retrovirus"/>
</dbReference>
<name>A0AAV3Q7G9_LITER</name>
<evidence type="ECO:0000259" key="5">
    <source>
        <dbReference type="Pfam" id="PF25597"/>
    </source>
</evidence>
<evidence type="ECO:0000259" key="3">
    <source>
        <dbReference type="Pfam" id="PF07727"/>
    </source>
</evidence>
<dbReference type="Pfam" id="PF13976">
    <property type="entry name" value="gag_pre-integrs"/>
    <property type="match status" value="1"/>
</dbReference>
<evidence type="ECO:0000259" key="4">
    <source>
        <dbReference type="Pfam" id="PF13976"/>
    </source>
</evidence>
<evidence type="ECO:0000256" key="2">
    <source>
        <dbReference type="ARBA" id="ARBA00022801"/>
    </source>
</evidence>
<dbReference type="InterPro" id="IPR025724">
    <property type="entry name" value="GAG-pre-integrase_dom"/>
</dbReference>
<evidence type="ECO:0000256" key="1">
    <source>
        <dbReference type="ARBA" id="ARBA00022723"/>
    </source>
</evidence>
<dbReference type="InterPro" id="IPR013103">
    <property type="entry name" value="RVT_2"/>
</dbReference>
<dbReference type="GO" id="GO:0046872">
    <property type="term" value="F:metal ion binding"/>
    <property type="evidence" value="ECO:0007669"/>
    <property type="project" value="UniProtKB-KW"/>
</dbReference>
<keyword evidence="1" id="KW-0479">Metal-binding</keyword>
<feature type="domain" description="Reverse transcriptase Ty1/copia-type" evidence="3">
    <location>
        <begin position="374"/>
        <end position="466"/>
    </location>
</feature>
<dbReference type="GO" id="GO:0016787">
    <property type="term" value="F:hydrolase activity"/>
    <property type="evidence" value="ECO:0007669"/>
    <property type="project" value="UniProtKB-KW"/>
</dbReference>
<organism evidence="6 7">
    <name type="scientific">Lithospermum erythrorhizon</name>
    <name type="common">Purple gromwell</name>
    <name type="synonym">Lithospermum officinale var. erythrorhizon</name>
    <dbReference type="NCBI Taxonomy" id="34254"/>
    <lineage>
        <taxon>Eukaryota</taxon>
        <taxon>Viridiplantae</taxon>
        <taxon>Streptophyta</taxon>
        <taxon>Embryophyta</taxon>
        <taxon>Tracheophyta</taxon>
        <taxon>Spermatophyta</taxon>
        <taxon>Magnoliopsida</taxon>
        <taxon>eudicotyledons</taxon>
        <taxon>Gunneridae</taxon>
        <taxon>Pentapetalae</taxon>
        <taxon>asterids</taxon>
        <taxon>lamiids</taxon>
        <taxon>Boraginales</taxon>
        <taxon>Boraginaceae</taxon>
        <taxon>Boraginoideae</taxon>
        <taxon>Lithospermeae</taxon>
        <taxon>Lithospermum</taxon>
    </lineage>
</organism>
<dbReference type="InterPro" id="IPR039537">
    <property type="entry name" value="Retrotran_Ty1/copia-like"/>
</dbReference>
<dbReference type="PANTHER" id="PTHR42648:SF21">
    <property type="entry name" value="CYSTEINE-RICH RLK (RECEPTOR-LIKE PROTEIN KINASE) 8"/>
    <property type="match status" value="1"/>
</dbReference>
<sequence>MMNPSTNILEEILVMGKNVGDSTVIGYKRGITNNQKGETKFMCSGGNQRSAIVITTQRSKMRSDRVWYCHYCGRKGNIAPFCYKLYGPKKNDVLLVEGLIANLISISQLWDDGMKVFFNKDGCTVNKSYDQIVMKGIRSADNCYMWTFVKALVSRKNEDAELWHKKLGHTNYRNIHQLISKEAVRGLPTLEIKDNVYGECQVGKQTKSCHQNLQHLVTTRILELMHMDLMGPMQVGSYERKNLCYILADREPRQKFDVKSDEGIFLGYSKNNKALCVFNKRTEVGMESMNVKVFYQGLKTCEDDAKVGTPVINSNTDNAIETTTDDLGNNNRCANSHPIQPASRIQKNYPVDNIIGQLMKTQRSQYHSNQVDIQNKSDELGVITRNKARLVAQEYSQVEGLDFEETFAPVARLEAIRLLLSLSCLMKFKLFQMDVKSAFLNGVVEEEVYLEQSKGFVGNSCPQHVYN</sequence>
<dbReference type="PANTHER" id="PTHR42648">
    <property type="entry name" value="TRANSPOSASE, PUTATIVE-RELATED"/>
    <property type="match status" value="1"/>
</dbReference>
<dbReference type="AlphaFoldDB" id="A0AAV3Q7G9"/>
<accession>A0AAV3Q7G9</accession>
<protein>
    <recommendedName>
        <fullName evidence="8">Gag-pol polyprotein</fullName>
    </recommendedName>
</protein>
<dbReference type="Proteomes" id="UP001454036">
    <property type="component" value="Unassembled WGS sequence"/>
</dbReference>
<evidence type="ECO:0008006" key="8">
    <source>
        <dbReference type="Google" id="ProtNLM"/>
    </source>
</evidence>
<evidence type="ECO:0000313" key="7">
    <source>
        <dbReference type="Proteomes" id="UP001454036"/>
    </source>
</evidence>
<reference evidence="6 7" key="1">
    <citation type="submission" date="2024-01" db="EMBL/GenBank/DDBJ databases">
        <title>The complete chloroplast genome sequence of Lithospermum erythrorhizon: insights into the phylogenetic relationship among Boraginaceae species and the maternal lineages of purple gromwells.</title>
        <authorList>
            <person name="Okada T."/>
            <person name="Watanabe K."/>
        </authorList>
    </citation>
    <scope>NUCLEOTIDE SEQUENCE [LARGE SCALE GENOMIC DNA]</scope>
</reference>
<feature type="domain" description="GAG-pre-integrase" evidence="4">
    <location>
        <begin position="144"/>
        <end position="205"/>
    </location>
</feature>